<dbReference type="CDD" id="cd00093">
    <property type="entry name" value="HTH_XRE"/>
    <property type="match status" value="1"/>
</dbReference>
<dbReference type="HOGENOM" id="CLU_1924471_0_0_10"/>
<dbReference type="STRING" id="755732.Fluta_3052"/>
<proteinExistence type="predicted"/>
<reference evidence="3" key="2">
    <citation type="submission" date="2011-02" db="EMBL/GenBank/DDBJ databases">
        <title>The complete genome of Fluviicola taffensis DSM 16823.</title>
        <authorList>
            <consortium name="US DOE Joint Genome Institute (JGI-PGF)"/>
            <person name="Lucas S."/>
            <person name="Copeland A."/>
            <person name="Lapidus A."/>
            <person name="Bruce D."/>
            <person name="Goodwin L."/>
            <person name="Pitluck S."/>
            <person name="Kyrpides N."/>
            <person name="Mavromatis K."/>
            <person name="Ivanova N."/>
            <person name="Mikhailova N."/>
            <person name="Pagani I."/>
            <person name="Chertkov O."/>
            <person name="Detter J.C."/>
            <person name="Han C."/>
            <person name="Tapia R."/>
            <person name="Land M."/>
            <person name="Hauser L."/>
            <person name="Markowitz V."/>
            <person name="Cheng J.-F."/>
            <person name="Hugenholtz P."/>
            <person name="Woyke T."/>
            <person name="Wu D."/>
            <person name="Tindall B."/>
            <person name="Pomrenke H.G."/>
            <person name="Brambilla E."/>
            <person name="Klenk H.-P."/>
            <person name="Eisen J.A."/>
        </authorList>
    </citation>
    <scope>NUCLEOTIDE SEQUENCE [LARGE SCALE GENOMIC DNA]</scope>
    <source>
        <strain evidence="3">DSM 16823 / RW262 / RW262</strain>
    </source>
</reference>
<dbReference type="Pfam" id="PF01381">
    <property type="entry name" value="HTH_3"/>
    <property type="match status" value="1"/>
</dbReference>
<evidence type="ECO:0000259" key="1">
    <source>
        <dbReference type="PROSITE" id="PS50943"/>
    </source>
</evidence>
<dbReference type="EMBL" id="CP002542">
    <property type="protein sequence ID" value="AEA45028.1"/>
    <property type="molecule type" value="Genomic_DNA"/>
</dbReference>
<dbReference type="OrthoDB" id="770730at2"/>
<dbReference type="InterPro" id="IPR001387">
    <property type="entry name" value="Cro/C1-type_HTH"/>
</dbReference>
<feature type="domain" description="HTH cro/C1-type" evidence="1">
    <location>
        <begin position="31"/>
        <end position="85"/>
    </location>
</feature>
<dbReference type="RefSeq" id="WP_013687795.1">
    <property type="nucleotide sequence ID" value="NC_015321.1"/>
</dbReference>
<organism evidence="2 3">
    <name type="scientific">Fluviicola taffensis (strain DSM 16823 / NCIMB 13979 / RW262)</name>
    <dbReference type="NCBI Taxonomy" id="755732"/>
    <lineage>
        <taxon>Bacteria</taxon>
        <taxon>Pseudomonadati</taxon>
        <taxon>Bacteroidota</taxon>
        <taxon>Flavobacteriia</taxon>
        <taxon>Flavobacteriales</taxon>
        <taxon>Crocinitomicaceae</taxon>
        <taxon>Fluviicola</taxon>
    </lineage>
</organism>
<dbReference type="AlphaFoldDB" id="F2IJW9"/>
<sequence>MRSEILQEILDETPKDVEIFVRWYADIIKRINQILTEKGMSQKELAESLDKKPSEISKWLNGEHNFTLRSLAKLQAELGEELIQVPSVHVVDSSLHKEVSFTVWRNRSYPSNSKFEKFNVTTHKSPSSRVS</sequence>
<dbReference type="InterPro" id="IPR010982">
    <property type="entry name" value="Lambda_DNA-bd_dom_sf"/>
</dbReference>
<evidence type="ECO:0000313" key="2">
    <source>
        <dbReference type="EMBL" id="AEA45028.1"/>
    </source>
</evidence>
<dbReference type="PROSITE" id="PS50943">
    <property type="entry name" value="HTH_CROC1"/>
    <property type="match status" value="1"/>
</dbReference>
<dbReference type="GO" id="GO:0003677">
    <property type="term" value="F:DNA binding"/>
    <property type="evidence" value="ECO:0007669"/>
    <property type="project" value="InterPro"/>
</dbReference>
<reference evidence="2 3" key="1">
    <citation type="journal article" date="2011" name="Stand. Genomic Sci.">
        <title>Complete genome sequence of the gliding freshwater bacterium Fluviicola taffensis type strain (RW262).</title>
        <authorList>
            <person name="Woyke T."/>
            <person name="Chertkov O."/>
            <person name="Lapidus A."/>
            <person name="Nolan M."/>
            <person name="Lucas S."/>
            <person name="Del Rio T.G."/>
            <person name="Tice H."/>
            <person name="Cheng J.F."/>
            <person name="Tapia R."/>
            <person name="Han C."/>
            <person name="Goodwin L."/>
            <person name="Pitluck S."/>
            <person name="Liolios K."/>
            <person name="Pagani I."/>
            <person name="Ivanova N."/>
            <person name="Huntemann M."/>
            <person name="Mavromatis K."/>
            <person name="Mikhailova N."/>
            <person name="Pati A."/>
            <person name="Chen A."/>
            <person name="Palaniappan K."/>
            <person name="Land M."/>
            <person name="Hauser L."/>
            <person name="Brambilla E.M."/>
            <person name="Rohde M."/>
            <person name="Mwirichia R."/>
            <person name="Sikorski J."/>
            <person name="Tindall B.J."/>
            <person name="Goker M."/>
            <person name="Bristow J."/>
            <person name="Eisen J.A."/>
            <person name="Markowitz V."/>
            <person name="Hugenholtz P."/>
            <person name="Klenk H.P."/>
            <person name="Kyrpides N.C."/>
        </authorList>
    </citation>
    <scope>NUCLEOTIDE SEQUENCE [LARGE SCALE GENOMIC DNA]</scope>
    <source>
        <strain evidence="3">DSM 16823 / RW262 / RW262</strain>
    </source>
</reference>
<dbReference type="Gene3D" id="1.10.260.40">
    <property type="entry name" value="lambda repressor-like DNA-binding domains"/>
    <property type="match status" value="1"/>
</dbReference>
<protein>
    <submittedName>
        <fullName evidence="2">Helix-turn-helix domain protein</fullName>
    </submittedName>
</protein>
<dbReference type="SUPFAM" id="SSF47413">
    <property type="entry name" value="lambda repressor-like DNA-binding domains"/>
    <property type="match status" value="1"/>
</dbReference>
<dbReference type="SMART" id="SM00530">
    <property type="entry name" value="HTH_XRE"/>
    <property type="match status" value="1"/>
</dbReference>
<dbReference type="eggNOG" id="COG1813">
    <property type="taxonomic scope" value="Bacteria"/>
</dbReference>
<keyword evidence="3" id="KW-1185">Reference proteome</keyword>
<dbReference type="Proteomes" id="UP000007463">
    <property type="component" value="Chromosome"/>
</dbReference>
<dbReference type="KEGG" id="fte:Fluta_3052"/>
<gene>
    <name evidence="2" type="ordered locus">Fluta_3052</name>
</gene>
<name>F2IJW9_FLUTR</name>
<evidence type="ECO:0000313" key="3">
    <source>
        <dbReference type="Proteomes" id="UP000007463"/>
    </source>
</evidence>
<accession>F2IJW9</accession>